<sequence length="172" mass="19644">MRTLKYVHTLQDNVFILLIPEGISEDQIQISAKTENLDISFASDWRDETIIFELGHFIDLDGLQSDYGSHNRPGFQLKAFKQEFEISAYIDVEDHYTNEQLLDAAEMGYVTFTAENNVEVIDEICTVSDWLYPVESENQQISNFIFCPNCGKKFVQSTASFCSECGSKLNLD</sequence>
<evidence type="ECO:0000259" key="1">
    <source>
        <dbReference type="Pfam" id="PF13248"/>
    </source>
</evidence>
<feature type="domain" description="Putative zinc-ribbon" evidence="1">
    <location>
        <begin position="147"/>
        <end position="169"/>
    </location>
</feature>
<protein>
    <recommendedName>
        <fullName evidence="1">Putative zinc-ribbon domain-containing protein</fullName>
    </recommendedName>
</protein>
<evidence type="ECO:0000313" key="3">
    <source>
        <dbReference type="Proteomes" id="UP000243847"/>
    </source>
</evidence>
<proteinExistence type="predicted"/>
<dbReference type="EMBL" id="AP017457">
    <property type="protein sequence ID" value="BAU99682.1"/>
    <property type="molecule type" value="Genomic_DNA"/>
</dbReference>
<gene>
    <name evidence="2" type="ORF">AUMI_111400</name>
</gene>
<dbReference type="AlphaFoldDB" id="A0A173LXV4"/>
<dbReference type="InterPro" id="IPR059113">
    <property type="entry name" value="Znf_ribbon"/>
</dbReference>
<evidence type="ECO:0000313" key="2">
    <source>
        <dbReference type="EMBL" id="BAU99682.1"/>
    </source>
</evidence>
<organism evidence="2 3">
    <name type="scientific">Aurantimicrobium minutum</name>
    <dbReference type="NCBI Taxonomy" id="708131"/>
    <lineage>
        <taxon>Bacteria</taxon>
        <taxon>Bacillati</taxon>
        <taxon>Actinomycetota</taxon>
        <taxon>Actinomycetes</taxon>
        <taxon>Micrococcales</taxon>
        <taxon>Microbacteriaceae</taxon>
        <taxon>Aurantimicrobium</taxon>
    </lineage>
</organism>
<name>A0A173LXV4_9MICO</name>
<dbReference type="GeneID" id="80452330"/>
<dbReference type="KEGG" id="amin:AUMI_111400"/>
<accession>A0A173LXV4</accession>
<reference evidence="2 3" key="1">
    <citation type="journal article" date="2016" name="Genome Announc.">
        <title>Complete Genome Sequence of Aurantimicrobium minutum Type Strain KNCT, a Planktonic Ultramicrobacterium Isolated from River Water.</title>
        <authorList>
            <person name="Nakai R."/>
            <person name="Fujisawa T."/>
            <person name="Nakamura Y."/>
            <person name="Nishide H."/>
            <person name="Uchiyama I."/>
            <person name="Baba T."/>
            <person name="Toyoda A."/>
            <person name="Fujiyama A."/>
            <person name="Naganuma T."/>
            <person name="Niki H."/>
        </authorList>
    </citation>
    <scope>NUCLEOTIDE SEQUENCE [LARGE SCALE GENOMIC DNA]</scope>
    <source>
        <strain evidence="2 3">KNC</strain>
    </source>
</reference>
<dbReference type="Pfam" id="PF13248">
    <property type="entry name" value="Zn_ribbon_3"/>
    <property type="match status" value="1"/>
</dbReference>
<dbReference type="RefSeq" id="WP_172418269.1">
    <property type="nucleotide sequence ID" value="NZ_AP017457.1"/>
</dbReference>
<dbReference type="Proteomes" id="UP000243847">
    <property type="component" value="Chromosome sequence1"/>
</dbReference>